<organism evidence="1 2">
    <name type="scientific">Salirhabdus euzebyi</name>
    <dbReference type="NCBI Taxonomy" id="394506"/>
    <lineage>
        <taxon>Bacteria</taxon>
        <taxon>Bacillati</taxon>
        <taxon>Bacillota</taxon>
        <taxon>Bacilli</taxon>
        <taxon>Bacillales</taxon>
        <taxon>Bacillaceae</taxon>
        <taxon>Salirhabdus</taxon>
    </lineage>
</organism>
<dbReference type="AlphaFoldDB" id="A0A841PSR8"/>
<accession>A0A841PSR8</accession>
<dbReference type="EMBL" id="JACHGH010000001">
    <property type="protein sequence ID" value="MBB6452017.1"/>
    <property type="molecule type" value="Genomic_DNA"/>
</dbReference>
<reference evidence="1 2" key="1">
    <citation type="submission" date="2020-08" db="EMBL/GenBank/DDBJ databases">
        <title>Genomic Encyclopedia of Type Strains, Phase IV (KMG-IV): sequencing the most valuable type-strain genomes for metagenomic binning, comparative biology and taxonomic classification.</title>
        <authorList>
            <person name="Goeker M."/>
        </authorList>
    </citation>
    <scope>NUCLEOTIDE SEQUENCE [LARGE SCALE GENOMIC DNA]</scope>
    <source>
        <strain evidence="1 2">DSM 19612</strain>
    </source>
</reference>
<gene>
    <name evidence="1" type="ORF">HNQ94_000438</name>
</gene>
<comment type="caution">
    <text evidence="1">The sequence shown here is derived from an EMBL/GenBank/DDBJ whole genome shotgun (WGS) entry which is preliminary data.</text>
</comment>
<name>A0A841PSR8_9BACI</name>
<evidence type="ECO:0000313" key="2">
    <source>
        <dbReference type="Proteomes" id="UP000581688"/>
    </source>
</evidence>
<proteinExistence type="predicted"/>
<dbReference type="Proteomes" id="UP000581688">
    <property type="component" value="Unassembled WGS sequence"/>
</dbReference>
<evidence type="ECO:0000313" key="1">
    <source>
        <dbReference type="EMBL" id="MBB6452017.1"/>
    </source>
</evidence>
<sequence length="121" mass="14407">MDKKKEFDEVEVMSKGEAISEIREFFKGNKKFLDQATLFILSSHHFQKISSMVIHKDNWNWEKFLQICIDTDLGFKHFYYRKGNKKYAPSENRNGNNTHDIHEYGITVYYLKGGSIEEYKL</sequence>
<keyword evidence="2" id="KW-1185">Reference proteome</keyword>
<dbReference type="RefSeq" id="WP_174494431.1">
    <property type="nucleotide sequence ID" value="NZ_CADDWK010000001.1"/>
</dbReference>
<protein>
    <submittedName>
        <fullName evidence="1">Uncharacterized protein</fullName>
    </submittedName>
</protein>